<sequence>MMTSVKQSPDEKMDSFWAKRLANLKPIILPLCFFGTTNIKTGGVEKTKFSFLPETETVQEILPQSDLLLAALLSYLARLLNVYSYDIGYTTTSLQSSTESDETSVKYVPLHVDLDSEQTIEEFCTSMKKELIHIKKCKNYICNDSSRHSDLRTTLEDFEKTVSVNVAVVDHVEDLESDITQKVTFIIPKNASEIISFYDPAYITEGGISQLLHHFSIFIQGIISNPSLPLSKQPLLNEKERNQVLN</sequence>
<proteinExistence type="predicted"/>
<evidence type="ECO:0008006" key="2">
    <source>
        <dbReference type="Google" id="ProtNLM"/>
    </source>
</evidence>
<dbReference type="Gene3D" id="3.30.559.30">
    <property type="entry name" value="Nonribosomal peptide synthetase, condensation domain"/>
    <property type="match status" value="1"/>
</dbReference>
<feature type="non-terminal residue" evidence="1">
    <location>
        <position position="246"/>
    </location>
</feature>
<dbReference type="SUPFAM" id="SSF52777">
    <property type="entry name" value="CoA-dependent acyltransferases"/>
    <property type="match status" value="1"/>
</dbReference>
<organism evidence="1">
    <name type="scientific">marine sediment metagenome</name>
    <dbReference type="NCBI Taxonomy" id="412755"/>
    <lineage>
        <taxon>unclassified sequences</taxon>
        <taxon>metagenomes</taxon>
        <taxon>ecological metagenomes</taxon>
    </lineage>
</organism>
<name>X0VXC3_9ZZZZ</name>
<protein>
    <recommendedName>
        <fullName evidence="2">Condensation domain-containing protein</fullName>
    </recommendedName>
</protein>
<gene>
    <name evidence="1" type="ORF">S01H1_32691</name>
</gene>
<reference evidence="1" key="1">
    <citation type="journal article" date="2014" name="Front. Microbiol.">
        <title>High frequency of phylogenetically diverse reductive dehalogenase-homologous genes in deep subseafloor sedimentary metagenomes.</title>
        <authorList>
            <person name="Kawai M."/>
            <person name="Futagami T."/>
            <person name="Toyoda A."/>
            <person name="Takaki Y."/>
            <person name="Nishi S."/>
            <person name="Hori S."/>
            <person name="Arai W."/>
            <person name="Tsubouchi T."/>
            <person name="Morono Y."/>
            <person name="Uchiyama I."/>
            <person name="Ito T."/>
            <person name="Fujiyama A."/>
            <person name="Inagaki F."/>
            <person name="Takami H."/>
        </authorList>
    </citation>
    <scope>NUCLEOTIDE SEQUENCE</scope>
    <source>
        <strain evidence="1">Expedition CK06-06</strain>
    </source>
</reference>
<accession>X0VXC3</accession>
<evidence type="ECO:0000313" key="1">
    <source>
        <dbReference type="EMBL" id="GAG05156.1"/>
    </source>
</evidence>
<dbReference type="AlphaFoldDB" id="X0VXC3"/>
<dbReference type="EMBL" id="BARS01020253">
    <property type="protein sequence ID" value="GAG05156.1"/>
    <property type="molecule type" value="Genomic_DNA"/>
</dbReference>
<comment type="caution">
    <text evidence="1">The sequence shown here is derived from an EMBL/GenBank/DDBJ whole genome shotgun (WGS) entry which is preliminary data.</text>
</comment>